<proteinExistence type="predicted"/>
<protein>
    <submittedName>
        <fullName evidence="1">Uncharacterized protein</fullName>
    </submittedName>
</protein>
<dbReference type="AlphaFoldDB" id="A0A0V0J499"/>
<organism evidence="1">
    <name type="scientific">Schistocephalus solidus</name>
    <name type="common">Tapeworm</name>
    <dbReference type="NCBI Taxonomy" id="70667"/>
    <lineage>
        <taxon>Eukaryota</taxon>
        <taxon>Metazoa</taxon>
        <taxon>Spiralia</taxon>
        <taxon>Lophotrochozoa</taxon>
        <taxon>Platyhelminthes</taxon>
        <taxon>Cestoda</taxon>
        <taxon>Eucestoda</taxon>
        <taxon>Diphyllobothriidea</taxon>
        <taxon>Diphyllobothriidae</taxon>
        <taxon>Schistocephalus</taxon>
    </lineage>
</organism>
<sequence length="99" mass="10424">MTCPLCGCRECRYLSACVGLPLVKRWAGLPSLLRLGAFCLTVMGCGAGHVTVDRCLIFPPWASAAGSVRLLSPVLLALSELAGAFYGAPGRWGVTLWLG</sequence>
<evidence type="ECO:0000313" key="1">
    <source>
        <dbReference type="EMBL" id="JAP60350.1"/>
    </source>
</evidence>
<reference evidence="1" key="1">
    <citation type="submission" date="2016-01" db="EMBL/GenBank/DDBJ databases">
        <title>Reference transcriptome for the parasite Schistocephalus solidus: insights into the molecular evolution of parasitism.</title>
        <authorList>
            <person name="Hebert F.O."/>
            <person name="Grambauer S."/>
            <person name="Barber I."/>
            <person name="Landry C.R."/>
            <person name="Aubin-Horth N."/>
        </authorList>
    </citation>
    <scope>NUCLEOTIDE SEQUENCE</scope>
</reference>
<dbReference type="EMBL" id="GEEE01005784">
    <property type="protein sequence ID" value="JAP57441.1"/>
    <property type="molecule type" value="Transcribed_RNA"/>
</dbReference>
<accession>A0A0V0J499</accession>
<dbReference type="EMBL" id="GEEE01002875">
    <property type="protein sequence ID" value="JAP60350.1"/>
    <property type="molecule type" value="Transcribed_RNA"/>
</dbReference>
<name>A0A0V0J499_SCHSO</name>
<gene>
    <name evidence="1" type="ORF">TR114048</name>
</gene>